<evidence type="ECO:0000313" key="1">
    <source>
        <dbReference type="EMBL" id="GGP25166.1"/>
    </source>
</evidence>
<dbReference type="Proteomes" id="UP000621859">
    <property type="component" value="Unassembled WGS sequence"/>
</dbReference>
<keyword evidence="2" id="KW-1185">Reference proteome</keyword>
<reference evidence="2" key="1">
    <citation type="journal article" date="2019" name="Int. J. Syst. Evol. Microbiol.">
        <title>The Global Catalogue of Microorganisms (GCM) 10K type strain sequencing project: providing services to taxonomists for standard genome sequencing and annotation.</title>
        <authorList>
            <consortium name="The Broad Institute Genomics Platform"/>
            <consortium name="The Broad Institute Genome Sequencing Center for Infectious Disease"/>
            <person name="Wu L."/>
            <person name="Ma J."/>
        </authorList>
    </citation>
    <scope>NUCLEOTIDE SEQUENCE [LARGE SCALE GENOMIC DNA]</scope>
    <source>
        <strain evidence="2">CGMCC 1.8860</strain>
    </source>
</reference>
<sequence length="65" mass="7456">MELRRVGVKFSASSVNPHVTMLYDRKRPPARVVDAISWLVTDFALVHSQVGEGRYDILKRWTLDA</sequence>
<dbReference type="InterPro" id="IPR009097">
    <property type="entry name" value="Cyclic_Pdiesterase"/>
</dbReference>
<evidence type="ECO:0008006" key="3">
    <source>
        <dbReference type="Google" id="ProtNLM"/>
    </source>
</evidence>
<protein>
    <recommendedName>
        <fullName evidence="3">2'-5' RNA ligase</fullName>
    </recommendedName>
</protein>
<gene>
    <name evidence="1" type="ORF">GCM10010971_09850</name>
</gene>
<name>A0ABQ2PIG5_9NEIS</name>
<dbReference type="Gene3D" id="3.90.1140.10">
    <property type="entry name" value="Cyclic phosphodiesterase"/>
    <property type="match status" value="1"/>
</dbReference>
<evidence type="ECO:0000313" key="2">
    <source>
        <dbReference type="Proteomes" id="UP000621859"/>
    </source>
</evidence>
<organism evidence="1 2">
    <name type="scientific">Silvimonas amylolytica</name>
    <dbReference type="NCBI Taxonomy" id="449663"/>
    <lineage>
        <taxon>Bacteria</taxon>
        <taxon>Pseudomonadati</taxon>
        <taxon>Pseudomonadota</taxon>
        <taxon>Betaproteobacteria</taxon>
        <taxon>Neisseriales</taxon>
        <taxon>Chitinibacteraceae</taxon>
        <taxon>Silvimonas</taxon>
    </lineage>
</organism>
<proteinExistence type="predicted"/>
<dbReference type="SUPFAM" id="SSF55144">
    <property type="entry name" value="LigT-like"/>
    <property type="match status" value="1"/>
</dbReference>
<accession>A0ABQ2PIG5</accession>
<dbReference type="EMBL" id="BMLY01000001">
    <property type="protein sequence ID" value="GGP25166.1"/>
    <property type="molecule type" value="Genomic_DNA"/>
</dbReference>
<comment type="caution">
    <text evidence="1">The sequence shown here is derived from an EMBL/GenBank/DDBJ whole genome shotgun (WGS) entry which is preliminary data.</text>
</comment>